<evidence type="ECO:0000256" key="1">
    <source>
        <dbReference type="ARBA" id="ARBA00001946"/>
    </source>
</evidence>
<evidence type="ECO:0000256" key="2">
    <source>
        <dbReference type="ARBA" id="ARBA00022723"/>
    </source>
</evidence>
<dbReference type="InterPro" id="IPR036965">
    <property type="entry name" value="Terpene_synth_N_sf"/>
</dbReference>
<dbReference type="SUPFAM" id="SSF48239">
    <property type="entry name" value="Terpenoid cyclases/Protein prenyltransferases"/>
    <property type="match status" value="2"/>
</dbReference>
<feature type="domain" description="Terpene synthase N-terminal" evidence="7">
    <location>
        <begin position="223"/>
        <end position="423"/>
    </location>
</feature>
<dbReference type="EMBL" id="JAWXYG010000001">
    <property type="protein sequence ID" value="KAK4285650.1"/>
    <property type="molecule type" value="Genomic_DNA"/>
</dbReference>
<dbReference type="GO" id="GO:0009899">
    <property type="term" value="F:ent-kaurene synthase activity"/>
    <property type="evidence" value="ECO:0007669"/>
    <property type="project" value="UniProtKB-EC"/>
</dbReference>
<comment type="caution">
    <text evidence="9">The sequence shown here is derived from an EMBL/GenBank/DDBJ whole genome shotgun (WGS) entry which is preliminary data.</text>
</comment>
<evidence type="ECO:0000259" key="7">
    <source>
        <dbReference type="Pfam" id="PF01397"/>
    </source>
</evidence>
<dbReference type="InterPro" id="IPR005630">
    <property type="entry name" value="Terpene_synthase_metal-bd"/>
</dbReference>
<evidence type="ECO:0000259" key="8">
    <source>
        <dbReference type="Pfam" id="PF03936"/>
    </source>
</evidence>
<comment type="cofactor">
    <cofactor evidence="1">
        <name>Mg(2+)</name>
        <dbReference type="ChEBI" id="CHEBI:18420"/>
    </cofactor>
</comment>
<dbReference type="Gene3D" id="1.10.600.10">
    <property type="entry name" value="Farnesyl Diphosphate Synthase"/>
    <property type="match status" value="1"/>
</dbReference>
<dbReference type="Pfam" id="PF03936">
    <property type="entry name" value="Terpene_synth_C"/>
    <property type="match status" value="1"/>
</dbReference>
<dbReference type="SUPFAM" id="SSF48576">
    <property type="entry name" value="Terpenoid synthases"/>
    <property type="match status" value="1"/>
</dbReference>
<dbReference type="GO" id="GO:0009686">
    <property type="term" value="P:gibberellin biosynthetic process"/>
    <property type="evidence" value="ECO:0007669"/>
    <property type="project" value="TreeGrafter"/>
</dbReference>
<feature type="coiled-coil region" evidence="6">
    <location>
        <begin position="709"/>
        <end position="736"/>
    </location>
</feature>
<evidence type="ECO:0000313" key="9">
    <source>
        <dbReference type="EMBL" id="KAK4285650.1"/>
    </source>
</evidence>
<dbReference type="FunFam" id="1.50.10.130:FF:000002">
    <property type="entry name" value="Ent-copalyl diphosphate synthase, chloroplastic"/>
    <property type="match status" value="1"/>
</dbReference>
<keyword evidence="10" id="KW-1185">Reference proteome</keyword>
<keyword evidence="6" id="KW-0175">Coiled coil</keyword>
<dbReference type="Proteomes" id="UP001293593">
    <property type="component" value="Unassembled WGS sequence"/>
</dbReference>
<dbReference type="PANTHER" id="PTHR31739">
    <property type="entry name" value="ENT-COPALYL DIPHOSPHATE SYNTHASE, CHLOROPLASTIC"/>
    <property type="match status" value="1"/>
</dbReference>
<dbReference type="Gene3D" id="1.50.10.130">
    <property type="entry name" value="Terpene synthase, N-terminal domain"/>
    <property type="match status" value="1"/>
</dbReference>
<keyword evidence="3" id="KW-0460">Magnesium</keyword>
<protein>
    <recommendedName>
        <fullName evidence="5">ent-kaurene synthase</fullName>
        <ecNumber evidence="5">4.2.3.19</ecNumber>
    </recommendedName>
</protein>
<keyword evidence="2" id="KW-0479">Metal-binding</keyword>
<dbReference type="GO" id="GO:0009507">
    <property type="term" value="C:chloroplast"/>
    <property type="evidence" value="ECO:0007669"/>
    <property type="project" value="TreeGrafter"/>
</dbReference>
<evidence type="ECO:0000256" key="6">
    <source>
        <dbReference type="SAM" id="Coils"/>
    </source>
</evidence>
<dbReference type="PANTHER" id="PTHR31739:SF3">
    <property type="entry name" value="ENT-KAUR-16-ENE SYNTHASE, CHLOROPLASTIC"/>
    <property type="match status" value="1"/>
</dbReference>
<dbReference type="Gene3D" id="1.50.10.160">
    <property type="match status" value="1"/>
</dbReference>
<dbReference type="InterPro" id="IPR008930">
    <property type="entry name" value="Terpenoid_cyclase/PrenylTrfase"/>
</dbReference>
<gene>
    <name evidence="9" type="ORF">QN277_002320</name>
</gene>
<feature type="domain" description="Terpene synthase metal-binding" evidence="8">
    <location>
        <begin position="496"/>
        <end position="729"/>
    </location>
</feature>
<dbReference type="Pfam" id="PF01397">
    <property type="entry name" value="Terpene_synth"/>
    <property type="match status" value="1"/>
</dbReference>
<organism evidence="9 10">
    <name type="scientific">Acacia crassicarpa</name>
    <name type="common">northern wattle</name>
    <dbReference type="NCBI Taxonomy" id="499986"/>
    <lineage>
        <taxon>Eukaryota</taxon>
        <taxon>Viridiplantae</taxon>
        <taxon>Streptophyta</taxon>
        <taxon>Embryophyta</taxon>
        <taxon>Tracheophyta</taxon>
        <taxon>Spermatophyta</taxon>
        <taxon>Magnoliopsida</taxon>
        <taxon>eudicotyledons</taxon>
        <taxon>Gunneridae</taxon>
        <taxon>Pentapetalae</taxon>
        <taxon>rosids</taxon>
        <taxon>fabids</taxon>
        <taxon>Fabales</taxon>
        <taxon>Fabaceae</taxon>
        <taxon>Caesalpinioideae</taxon>
        <taxon>mimosoid clade</taxon>
        <taxon>Acacieae</taxon>
        <taxon>Acacia</taxon>
    </lineage>
</organism>
<dbReference type="InterPro" id="IPR001906">
    <property type="entry name" value="Terpene_synth_N"/>
</dbReference>
<evidence type="ECO:0000256" key="3">
    <source>
        <dbReference type="ARBA" id="ARBA00022842"/>
    </source>
</evidence>
<keyword evidence="4" id="KW-0456">Lyase</keyword>
<reference evidence="9" key="1">
    <citation type="submission" date="2023-10" db="EMBL/GenBank/DDBJ databases">
        <title>Chromosome-level genome of the transformable northern wattle, Acacia crassicarpa.</title>
        <authorList>
            <person name="Massaro I."/>
            <person name="Sinha N.R."/>
            <person name="Poethig S."/>
            <person name="Leichty A.R."/>
        </authorList>
    </citation>
    <scope>NUCLEOTIDE SEQUENCE</scope>
    <source>
        <strain evidence="9">Acra3RX</strain>
        <tissue evidence="9">Leaf</tissue>
    </source>
</reference>
<accession>A0AAE1TJH5</accession>
<dbReference type="InterPro" id="IPR008949">
    <property type="entry name" value="Isoprenoid_synthase_dom_sf"/>
</dbReference>
<dbReference type="FunFam" id="1.10.600.10:FF:000005">
    <property type="entry name" value="Ent-kaur-16-ene synthase, chloroplastic"/>
    <property type="match status" value="1"/>
</dbReference>
<evidence type="ECO:0000256" key="5">
    <source>
        <dbReference type="ARBA" id="ARBA00066670"/>
    </source>
</evidence>
<name>A0AAE1TJH5_9FABA</name>
<dbReference type="SFLD" id="SFLDG01014">
    <property type="entry name" value="Terpene_Cyclase_Like_1_N-term"/>
    <property type="match status" value="1"/>
</dbReference>
<evidence type="ECO:0000313" key="10">
    <source>
        <dbReference type="Proteomes" id="UP001293593"/>
    </source>
</evidence>
<proteinExistence type="predicted"/>
<dbReference type="FunFam" id="1.50.10.160:FF:000002">
    <property type="entry name" value="cis-abienol synthase, chloroplastic"/>
    <property type="match status" value="1"/>
</dbReference>
<dbReference type="EC" id="4.2.3.19" evidence="5"/>
<dbReference type="GO" id="GO:0000287">
    <property type="term" value="F:magnesium ion binding"/>
    <property type="evidence" value="ECO:0007669"/>
    <property type="project" value="InterPro"/>
</dbReference>
<evidence type="ECO:0000256" key="4">
    <source>
        <dbReference type="ARBA" id="ARBA00023239"/>
    </source>
</evidence>
<dbReference type="InterPro" id="IPR050148">
    <property type="entry name" value="Terpene_synthase-like"/>
</dbReference>
<sequence>MFLLSTMSLAGPSLKASLISSPVTTVGPTNVDNKVHSRPNIIFEGNKERIKRMLKEVKLSTSSYDTAWVAMIPSPSCPQAPLFPQTLNWLLENQRKDGSWGLSHDNELLTKDSLLSTLACVLALKQWGIGELQTNRGLEYIESNIASALDDKQHSPIGFDIIFSHLLEQAQNMDLNLPLGGQRLETFIQNRELELKRGWTGSNLEGWKAYLAYISEGFGKSQDWEMAMKHQRKNGSLFNSPATTASAFTHLNNAQCFDYLRSLLDKFGDAVPTWHPFDVFARIYMVDSLEKLGIDRFFTEEIESVLNQTYRLWQQQEDDIFLDPTTCAIAFRLLRLHEYDVSSDALSRFSKDKFSNTLQGYLKDVNAVTELHKASQIPLHSNDPVLDELNSWTRDFLREYLSSSSKQDHKPLHNIDHEVHFALRFPHHTYLDRMFNRKIMENYKIDQKRILKTSYSSVNLANGEFIKLAVEDFNSCQLVIREEFEQYNRWFMESGMDKLQFPRPKVAYSYLTAAGTHVAPELREARMSWAKNGLLVCVSDDMYDVWGCEEDQIRLVELMEQWDVDIEKENCSEPVKILFLALKGTICEIADQAIKIQGRSVLKHLKQLWVDCLKSFLQEAQWRRNNYVPTYEEYVPEALISFALGPILLPGLYLVGPKLPQDSIESEEYDRLFYLVSIYGRLLNDVNGYKREIEQGKLNAVAVRSRHGEGSEEEVANKVKEEIEETRKELLRMVLQKEGSIIPTEVKDVIWKMARSLYVIYKKEDVIHASDLSDEVISIKDAVVSEPMVLNI</sequence>
<dbReference type="AlphaFoldDB" id="A0AAE1TJH5"/>